<gene>
    <name evidence="4" type="ordered locus">glr0465</name>
</gene>
<evidence type="ECO:0000256" key="2">
    <source>
        <dbReference type="ARBA" id="ARBA00023180"/>
    </source>
</evidence>
<dbReference type="STRING" id="251221.gene:10757937"/>
<keyword evidence="5" id="KW-1185">Reference proteome</keyword>
<dbReference type="PANTHER" id="PTHR10605:SF56">
    <property type="entry name" value="BIFUNCTIONAL HEPARAN SULFATE N-DEACETYLASE_N-SULFOTRANSFERASE"/>
    <property type="match status" value="1"/>
</dbReference>
<dbReference type="InterPro" id="IPR037359">
    <property type="entry name" value="NST/OST"/>
</dbReference>
<dbReference type="Pfam" id="PF00685">
    <property type="entry name" value="Sulfotransfer_1"/>
    <property type="match status" value="1"/>
</dbReference>
<dbReference type="PhylomeDB" id="Q7NNE6"/>
<feature type="domain" description="Sulfotransferase" evidence="3">
    <location>
        <begin position="7"/>
        <end position="196"/>
    </location>
</feature>
<dbReference type="InParanoid" id="Q7NNE6"/>
<keyword evidence="2" id="KW-0325">Glycoprotein</keyword>
<evidence type="ECO:0000259" key="3">
    <source>
        <dbReference type="Pfam" id="PF00685"/>
    </source>
</evidence>
<dbReference type="KEGG" id="gvi:glr0465"/>
<protein>
    <submittedName>
        <fullName evidence="4">Glr0465 protein</fullName>
    </submittedName>
</protein>
<proteinExistence type="predicted"/>
<dbReference type="HOGENOM" id="CLU_017703_1_1_3"/>
<dbReference type="AlphaFoldDB" id="Q7NNE6"/>
<evidence type="ECO:0000313" key="5">
    <source>
        <dbReference type="Proteomes" id="UP000000557"/>
    </source>
</evidence>
<dbReference type="RefSeq" id="WP_011140468.1">
    <property type="nucleotide sequence ID" value="NC_005125.1"/>
</dbReference>
<accession>Q7NNE6</accession>
<sequence>MKNPPIRLMVAGAHKAGTTSLKDYLGQHPDIATHDQTEYCGFLADVQYAKGYDATFRQYFPEASPGHSTIIAKCIEVMYQPKMVQRLYEHNPDCRIVLLLRHPIDRAYSAYWYLRCKAWEESPSFEQALAEEPERLRSNNIRVFSGAYLNRSTYYKHLANLYNTFGEHRVQVFLVDDLKKDPAAVCRKIFEAAGVDGAFTPSFERRSNAAALSRSVELTKMMTSDNDHFLRAMIRPFLPSKLRYTIRKALLSLNEKPFTPPPMKPETRQRLIEYFLPHNGALSSMLDRPLHSWNR</sequence>
<dbReference type="eggNOG" id="COG4424">
    <property type="taxonomic scope" value="Bacteria"/>
</dbReference>
<dbReference type="PANTHER" id="PTHR10605">
    <property type="entry name" value="HEPARAN SULFATE SULFOTRANSFERASE"/>
    <property type="match status" value="1"/>
</dbReference>
<evidence type="ECO:0000313" key="4">
    <source>
        <dbReference type="EMBL" id="BAC88406.1"/>
    </source>
</evidence>
<dbReference type="Gene3D" id="3.40.50.300">
    <property type="entry name" value="P-loop containing nucleotide triphosphate hydrolases"/>
    <property type="match status" value="1"/>
</dbReference>
<reference evidence="4 5" key="2">
    <citation type="journal article" date="2003" name="DNA Res.">
        <title>Complete genome structure of Gloeobacter violaceus PCC 7421, a cyanobacterium that lacks thylakoids (supplement).</title>
        <authorList>
            <person name="Nakamura Y."/>
            <person name="Kaneko T."/>
            <person name="Sato S."/>
            <person name="Mimuro M."/>
            <person name="Miyashita H."/>
            <person name="Tsuchiya T."/>
            <person name="Sasamoto S."/>
            <person name="Watanabe A."/>
            <person name="Kawashima K."/>
            <person name="Kishida Y."/>
            <person name="Kiyokawa C."/>
            <person name="Kohara M."/>
            <person name="Matsumoto M."/>
            <person name="Matsuno A."/>
            <person name="Nakazaki N."/>
            <person name="Shimpo S."/>
            <person name="Takeuchi C."/>
            <person name="Yamada M."/>
            <person name="Tabata S."/>
        </authorList>
    </citation>
    <scope>NUCLEOTIDE SEQUENCE [LARGE SCALE GENOMIC DNA]</scope>
    <source>
        <strain evidence="5">ATCC 29082 / PCC 7421</strain>
    </source>
</reference>
<dbReference type="EMBL" id="BA000045">
    <property type="protein sequence ID" value="BAC88406.1"/>
    <property type="molecule type" value="Genomic_DNA"/>
</dbReference>
<dbReference type="FunFam" id="3.40.50.300:FF:004310">
    <property type="entry name" value="Glr0464 protein"/>
    <property type="match status" value="1"/>
</dbReference>
<organism evidence="4 5">
    <name type="scientific">Gloeobacter violaceus (strain ATCC 29082 / PCC 7421)</name>
    <dbReference type="NCBI Taxonomy" id="251221"/>
    <lineage>
        <taxon>Bacteria</taxon>
        <taxon>Bacillati</taxon>
        <taxon>Cyanobacteriota</taxon>
        <taxon>Cyanophyceae</taxon>
        <taxon>Gloeobacterales</taxon>
        <taxon>Gloeobacteraceae</taxon>
        <taxon>Gloeobacter</taxon>
    </lineage>
</organism>
<name>Q7NNE6_GLOVI</name>
<dbReference type="Proteomes" id="UP000000557">
    <property type="component" value="Chromosome"/>
</dbReference>
<keyword evidence="1" id="KW-0808">Transferase</keyword>
<dbReference type="InterPro" id="IPR027417">
    <property type="entry name" value="P-loop_NTPase"/>
</dbReference>
<dbReference type="SUPFAM" id="SSF52540">
    <property type="entry name" value="P-loop containing nucleoside triphosphate hydrolases"/>
    <property type="match status" value="1"/>
</dbReference>
<reference evidence="4 5" key="1">
    <citation type="journal article" date="2003" name="DNA Res.">
        <title>Complete genome structure of Gloeobacter violaceus PCC 7421, a cyanobacterium that lacks thylakoids.</title>
        <authorList>
            <person name="Nakamura Y."/>
            <person name="Kaneko T."/>
            <person name="Sato S."/>
            <person name="Mimuro M."/>
            <person name="Miyashita H."/>
            <person name="Tsuchiya T."/>
            <person name="Sasamoto S."/>
            <person name="Watanabe A."/>
            <person name="Kawashima K."/>
            <person name="Kishida Y."/>
            <person name="Kiyokawa C."/>
            <person name="Kohara M."/>
            <person name="Matsumoto M."/>
            <person name="Matsuno A."/>
            <person name="Nakazaki N."/>
            <person name="Shimpo S."/>
            <person name="Takeuchi C."/>
            <person name="Yamada M."/>
            <person name="Tabata S."/>
        </authorList>
    </citation>
    <scope>NUCLEOTIDE SEQUENCE [LARGE SCALE GENOMIC DNA]</scope>
    <source>
        <strain evidence="5">ATCC 29082 / PCC 7421</strain>
    </source>
</reference>
<dbReference type="GO" id="GO:0008146">
    <property type="term" value="F:sulfotransferase activity"/>
    <property type="evidence" value="ECO:0007669"/>
    <property type="project" value="InterPro"/>
</dbReference>
<dbReference type="OrthoDB" id="9797480at2"/>
<evidence type="ECO:0000256" key="1">
    <source>
        <dbReference type="ARBA" id="ARBA00022679"/>
    </source>
</evidence>
<dbReference type="EnsemblBacteria" id="BAC88406">
    <property type="protein sequence ID" value="BAC88406"/>
    <property type="gene ID" value="BAC88406"/>
</dbReference>
<dbReference type="InterPro" id="IPR000863">
    <property type="entry name" value="Sulfotransferase_dom"/>
</dbReference>